<dbReference type="OrthoDB" id="2199864at2"/>
<dbReference type="GeneID" id="95581680"/>
<dbReference type="EMBL" id="NGKB01000004">
    <property type="protein sequence ID" value="RSU15822.1"/>
    <property type="molecule type" value="Genomic_DNA"/>
</dbReference>
<organism evidence="1 2">
    <name type="scientific">Vagococcus carniphilus</name>
    <dbReference type="NCBI Taxonomy" id="218144"/>
    <lineage>
        <taxon>Bacteria</taxon>
        <taxon>Bacillati</taxon>
        <taxon>Bacillota</taxon>
        <taxon>Bacilli</taxon>
        <taxon>Lactobacillales</taxon>
        <taxon>Enterococcaceae</taxon>
        <taxon>Vagococcus</taxon>
    </lineage>
</organism>
<gene>
    <name evidence="1" type="ORF">CBF28_05150</name>
</gene>
<accession>A0A430B676</accession>
<proteinExistence type="predicted"/>
<sequence>MMENYNELEIEEMFNHVMSVIEKAEGDFEKTLSYKQLKYSEQQDAREIILTFGEWLFDYHLEEMASWSETSVRDILIAIFPHKISADISFFKKIVPVLSSFLEFAFYANLQKNGLKLIGVIKELEPLMLNEVEVSLKGSLEEKLYNLGKEMGLDLSSLDDLDKLYAFVDRFETPEKKSSKNNIIQLSVVKKQKNNV</sequence>
<dbReference type="RefSeq" id="WP_126792641.1">
    <property type="nucleotide sequence ID" value="NZ_CP060720.1"/>
</dbReference>
<name>A0A430B676_9ENTE</name>
<keyword evidence="2" id="KW-1185">Reference proteome</keyword>
<comment type="caution">
    <text evidence="1">The sequence shown here is derived from an EMBL/GenBank/DDBJ whole genome shotgun (WGS) entry which is preliminary data.</text>
</comment>
<dbReference type="Proteomes" id="UP000288028">
    <property type="component" value="Unassembled WGS sequence"/>
</dbReference>
<evidence type="ECO:0000313" key="2">
    <source>
        <dbReference type="Proteomes" id="UP000288028"/>
    </source>
</evidence>
<protein>
    <submittedName>
        <fullName evidence="1">Uncharacterized protein</fullName>
    </submittedName>
</protein>
<reference evidence="1 2" key="1">
    <citation type="submission" date="2017-05" db="EMBL/GenBank/DDBJ databases">
        <title>Vagococcus spp. assemblies.</title>
        <authorList>
            <person name="Gulvik C.A."/>
        </authorList>
    </citation>
    <scope>NUCLEOTIDE SEQUENCE [LARGE SCALE GENOMIC DNA]</scope>
    <source>
        <strain evidence="1 2">SS1714</strain>
    </source>
</reference>
<dbReference type="AlphaFoldDB" id="A0A430B676"/>
<evidence type="ECO:0000313" key="1">
    <source>
        <dbReference type="EMBL" id="RSU15822.1"/>
    </source>
</evidence>